<protein>
    <recommendedName>
        <fullName evidence="2">thioredoxin-dependent peroxiredoxin</fullName>
        <ecNumber evidence="2">1.11.1.24</ecNumber>
    </recommendedName>
    <alternativeName>
        <fullName evidence="8">Thioredoxin peroxidase</fullName>
    </alternativeName>
    <alternativeName>
        <fullName evidence="10">Thioredoxin-dependent peroxiredoxin Bcp</fullName>
    </alternativeName>
</protein>
<dbReference type="Proteomes" id="UP000185728">
    <property type="component" value="Unassembled WGS sequence"/>
</dbReference>
<evidence type="ECO:0000256" key="9">
    <source>
        <dbReference type="ARBA" id="ARBA00038489"/>
    </source>
</evidence>
<dbReference type="RefSeq" id="WP_083690567.1">
    <property type="nucleotide sequence ID" value="NZ_FTOB01000009.1"/>
</dbReference>
<keyword evidence="6" id="KW-1015">Disulfide bond</keyword>
<dbReference type="PANTHER" id="PTHR42801">
    <property type="entry name" value="THIOREDOXIN-DEPENDENT PEROXIDE REDUCTASE"/>
    <property type="match status" value="1"/>
</dbReference>
<keyword evidence="3" id="KW-0575">Peroxidase</keyword>
<keyword evidence="7" id="KW-0676">Redox-active center</keyword>
<feature type="domain" description="Thioredoxin" evidence="12">
    <location>
        <begin position="21"/>
        <end position="189"/>
    </location>
</feature>
<dbReference type="PANTHER" id="PTHR42801:SF7">
    <property type="entry name" value="SLL1159 PROTEIN"/>
    <property type="match status" value="1"/>
</dbReference>
<evidence type="ECO:0000313" key="13">
    <source>
        <dbReference type="EMBL" id="SIT08912.1"/>
    </source>
</evidence>
<dbReference type="CDD" id="cd02970">
    <property type="entry name" value="PRX_like2"/>
    <property type="match status" value="1"/>
</dbReference>
<dbReference type="InterPro" id="IPR013766">
    <property type="entry name" value="Thioredoxin_domain"/>
</dbReference>
<evidence type="ECO:0000256" key="1">
    <source>
        <dbReference type="ARBA" id="ARBA00003330"/>
    </source>
</evidence>
<evidence type="ECO:0000259" key="12">
    <source>
        <dbReference type="PROSITE" id="PS51352"/>
    </source>
</evidence>
<proteinExistence type="inferred from homology"/>
<keyword evidence="14" id="KW-1185">Reference proteome</keyword>
<dbReference type="InterPro" id="IPR000866">
    <property type="entry name" value="AhpC/TSA"/>
</dbReference>
<dbReference type="Pfam" id="PF00578">
    <property type="entry name" value="AhpC-TSA"/>
    <property type="match status" value="1"/>
</dbReference>
<keyword evidence="5" id="KW-0560">Oxidoreductase</keyword>
<accession>A0ABY1L1D3</accession>
<evidence type="ECO:0000256" key="5">
    <source>
        <dbReference type="ARBA" id="ARBA00023002"/>
    </source>
</evidence>
<evidence type="ECO:0000256" key="2">
    <source>
        <dbReference type="ARBA" id="ARBA00013017"/>
    </source>
</evidence>
<reference evidence="13 14" key="1">
    <citation type="submission" date="2017-01" db="EMBL/GenBank/DDBJ databases">
        <authorList>
            <person name="Varghese N."/>
            <person name="Submissions S."/>
        </authorList>
    </citation>
    <scope>NUCLEOTIDE SEQUENCE [LARGE SCALE GENOMIC DNA]</scope>
    <source>
        <strain evidence="13 14">DSM 2061</strain>
    </source>
</reference>
<dbReference type="InterPro" id="IPR050924">
    <property type="entry name" value="Peroxiredoxin_BCP/PrxQ"/>
</dbReference>
<dbReference type="EMBL" id="FTOB01000009">
    <property type="protein sequence ID" value="SIT08912.1"/>
    <property type="molecule type" value="Genomic_DNA"/>
</dbReference>
<name>A0ABY1L1D3_9FLAO</name>
<evidence type="ECO:0000256" key="11">
    <source>
        <dbReference type="ARBA" id="ARBA00049091"/>
    </source>
</evidence>
<comment type="catalytic activity">
    <reaction evidence="11">
        <text>a hydroperoxide + [thioredoxin]-dithiol = an alcohol + [thioredoxin]-disulfide + H2O</text>
        <dbReference type="Rhea" id="RHEA:62620"/>
        <dbReference type="Rhea" id="RHEA-COMP:10698"/>
        <dbReference type="Rhea" id="RHEA-COMP:10700"/>
        <dbReference type="ChEBI" id="CHEBI:15377"/>
        <dbReference type="ChEBI" id="CHEBI:29950"/>
        <dbReference type="ChEBI" id="CHEBI:30879"/>
        <dbReference type="ChEBI" id="CHEBI:35924"/>
        <dbReference type="ChEBI" id="CHEBI:50058"/>
        <dbReference type="EC" id="1.11.1.24"/>
    </reaction>
</comment>
<comment type="similarity">
    <text evidence="9">Belongs to the peroxiredoxin family. BCP/PrxQ subfamily.</text>
</comment>
<dbReference type="Gene3D" id="3.40.30.10">
    <property type="entry name" value="Glutaredoxin"/>
    <property type="match status" value="1"/>
</dbReference>
<dbReference type="PROSITE" id="PS51352">
    <property type="entry name" value="THIOREDOXIN_2"/>
    <property type="match status" value="1"/>
</dbReference>
<evidence type="ECO:0000256" key="4">
    <source>
        <dbReference type="ARBA" id="ARBA00022862"/>
    </source>
</evidence>
<evidence type="ECO:0000256" key="6">
    <source>
        <dbReference type="ARBA" id="ARBA00023157"/>
    </source>
</evidence>
<evidence type="ECO:0000256" key="3">
    <source>
        <dbReference type="ARBA" id="ARBA00022559"/>
    </source>
</evidence>
<sequence>MSELQDFQKRVISNAAHVKGLSVGDKAPDFSLPNAIGKNVSLTEMLKSGIVIIKFYRGEWCPICNLDLREVQKNLAEIKSYGASFLAISPQSPDNALTAKEKNSLDYEVLSDADQKMIKAYKLQFDPGDDYHGRRDLTLLNGDGSKTLPVPATFIINTDQTIEAAHVEANYTERMGVAEILGALKVLTDRA</sequence>
<evidence type="ECO:0000256" key="10">
    <source>
        <dbReference type="ARBA" id="ARBA00042639"/>
    </source>
</evidence>
<keyword evidence="4" id="KW-0049">Antioxidant</keyword>
<dbReference type="InterPro" id="IPR036249">
    <property type="entry name" value="Thioredoxin-like_sf"/>
</dbReference>
<dbReference type="SUPFAM" id="SSF52833">
    <property type="entry name" value="Thioredoxin-like"/>
    <property type="match status" value="1"/>
</dbReference>
<gene>
    <name evidence="13" type="ORF">SAMN05421766_10964</name>
</gene>
<organism evidence="13 14">
    <name type="scientific">Zobellia uliginosa</name>
    <dbReference type="NCBI Taxonomy" id="143224"/>
    <lineage>
        <taxon>Bacteria</taxon>
        <taxon>Pseudomonadati</taxon>
        <taxon>Bacteroidota</taxon>
        <taxon>Flavobacteriia</taxon>
        <taxon>Flavobacteriales</taxon>
        <taxon>Flavobacteriaceae</taxon>
        <taxon>Zobellia</taxon>
    </lineage>
</organism>
<evidence type="ECO:0000256" key="7">
    <source>
        <dbReference type="ARBA" id="ARBA00023284"/>
    </source>
</evidence>
<dbReference type="EC" id="1.11.1.24" evidence="2"/>
<evidence type="ECO:0000256" key="8">
    <source>
        <dbReference type="ARBA" id="ARBA00032824"/>
    </source>
</evidence>
<comment type="function">
    <text evidence="1">Thiol-specific peroxidase that catalyzes the reduction of hydrogen peroxide and organic hydroperoxides to water and alcohols, respectively. Plays a role in cell protection against oxidative stress by detoxifying peroxides and as sensor of hydrogen peroxide-mediated signaling events.</text>
</comment>
<comment type="caution">
    <text evidence="13">The sequence shown here is derived from an EMBL/GenBank/DDBJ whole genome shotgun (WGS) entry which is preliminary data.</text>
</comment>
<evidence type="ECO:0000313" key="14">
    <source>
        <dbReference type="Proteomes" id="UP000185728"/>
    </source>
</evidence>